<reference evidence="4" key="1">
    <citation type="submission" date="2020-10" db="EMBL/GenBank/DDBJ databases">
        <title>Unveiling of a novel bifunctional photoreceptor, Dualchrome1, isolated from a cosmopolitan green alga.</title>
        <authorList>
            <person name="Suzuki S."/>
            <person name="Kawachi M."/>
        </authorList>
    </citation>
    <scope>NUCLEOTIDE SEQUENCE</scope>
    <source>
        <strain evidence="4">NIES 2893</strain>
    </source>
</reference>
<keyword evidence="1 3" id="KW-0853">WD repeat</keyword>
<proteinExistence type="predicted"/>
<protein>
    <recommendedName>
        <fullName evidence="6">Anaphase-promoting complex subunit 4 WD40 domain-containing protein</fullName>
    </recommendedName>
</protein>
<sequence>MELSTVRAALPTTSRGRATLLGIHAQSNMVLYGSAKTVLVLPLIGDGSADCYNGHAHNVTAAQCSPNGEWVASGDSSGKVIVWSRNGSRDKPKLECQALGGGVDDLCWSFDGQRIVASGDGRGVLVKAFMWDSGNTVGEFDGLSKRVNTVAMRPKRPFRVITGSEDSTVNVYNGPPFKFAASHKDIHSKFVNCVRYRPDGEVAVSCSSDGTVRVLDGDTAVALDVVLKDHGGSVYAVAFSPDGSAFCTCSADGTVRGFDISTPATPASTFTLTPGGDGPAAMVAGCAWTDAHVVALTLDGRMHCWPASGSGAAAAPSGAPAKVIGGHQKAIVSCAADTANGQVYSSSFDGSLVQWDSDGLKYRGTIAPHGGQSVVALCCANGLLLTAGVDDSIAAWSLPLSMSPDTSPSWRVQFDKNVSGAPKTISASSSGLIAVATARGAALLSGGAIACPCVAPPADCGSDGANAASISPDGKSCWMGFENGKVACMSVADGGASAELVGEALTRHRGAVTAVSYNPSGTRVATADANREIVVWDAVSRAEAITKMVYHTARVRSLSWSLDGNILASGALDNSLIVWPMTGEPVSRRKTAKQAHAGGISGVAFVGGDKLASFGADCCARLWTVPNGIFDA</sequence>
<dbReference type="PROSITE" id="PS50082">
    <property type="entry name" value="WD_REPEATS_2"/>
    <property type="match status" value="5"/>
</dbReference>
<dbReference type="SMART" id="SM00320">
    <property type="entry name" value="WD40"/>
    <property type="match status" value="11"/>
</dbReference>
<comment type="caution">
    <text evidence="4">The sequence shown here is derived from an EMBL/GenBank/DDBJ whole genome shotgun (WGS) entry which is preliminary data.</text>
</comment>
<dbReference type="InterPro" id="IPR015943">
    <property type="entry name" value="WD40/YVTN_repeat-like_dom_sf"/>
</dbReference>
<evidence type="ECO:0000256" key="1">
    <source>
        <dbReference type="ARBA" id="ARBA00022574"/>
    </source>
</evidence>
<dbReference type="EMBL" id="BNJQ01000009">
    <property type="protein sequence ID" value="GHP05146.1"/>
    <property type="molecule type" value="Genomic_DNA"/>
</dbReference>
<dbReference type="GO" id="GO:0030864">
    <property type="term" value="C:cortical actin cytoskeleton"/>
    <property type="evidence" value="ECO:0007669"/>
    <property type="project" value="TreeGrafter"/>
</dbReference>
<dbReference type="GO" id="GO:0051015">
    <property type="term" value="F:actin filament binding"/>
    <property type="evidence" value="ECO:0007669"/>
    <property type="project" value="TreeGrafter"/>
</dbReference>
<dbReference type="OrthoDB" id="2306at2759"/>
<dbReference type="PANTHER" id="PTHR19856">
    <property type="entry name" value="WD-REPEATCONTAINING PROTEIN WDR1"/>
    <property type="match status" value="1"/>
</dbReference>
<evidence type="ECO:0000313" key="5">
    <source>
        <dbReference type="Proteomes" id="UP000660262"/>
    </source>
</evidence>
<dbReference type="CDD" id="cd00200">
    <property type="entry name" value="WD40"/>
    <property type="match status" value="1"/>
</dbReference>
<dbReference type="PROSITE" id="PS50294">
    <property type="entry name" value="WD_REPEATS_REGION"/>
    <property type="match status" value="4"/>
</dbReference>
<name>A0A830HCQ3_9CHLO</name>
<dbReference type="GO" id="GO:0030042">
    <property type="term" value="P:actin filament depolymerization"/>
    <property type="evidence" value="ECO:0007669"/>
    <property type="project" value="TreeGrafter"/>
</dbReference>
<dbReference type="Gene3D" id="2.130.10.10">
    <property type="entry name" value="YVTN repeat-like/Quinoprotein amine dehydrogenase"/>
    <property type="match status" value="2"/>
</dbReference>
<dbReference type="PANTHER" id="PTHR19856:SF0">
    <property type="entry name" value="WD REPEAT-CONTAINING PROTEIN 1"/>
    <property type="match status" value="1"/>
</dbReference>
<dbReference type="AlphaFoldDB" id="A0A830HCQ3"/>
<evidence type="ECO:0000313" key="4">
    <source>
        <dbReference type="EMBL" id="GHP05146.1"/>
    </source>
</evidence>
<evidence type="ECO:0008006" key="6">
    <source>
        <dbReference type="Google" id="ProtNLM"/>
    </source>
</evidence>
<dbReference type="SUPFAM" id="SSF50978">
    <property type="entry name" value="WD40 repeat-like"/>
    <property type="match status" value="2"/>
</dbReference>
<keyword evidence="2" id="KW-0677">Repeat</keyword>
<feature type="repeat" description="WD" evidence="3">
    <location>
        <begin position="184"/>
        <end position="216"/>
    </location>
</feature>
<keyword evidence="5" id="KW-1185">Reference proteome</keyword>
<feature type="repeat" description="WD" evidence="3">
    <location>
        <begin position="52"/>
        <end position="84"/>
    </location>
</feature>
<evidence type="ECO:0000256" key="3">
    <source>
        <dbReference type="PROSITE-ProRule" id="PRU00221"/>
    </source>
</evidence>
<dbReference type="Proteomes" id="UP000660262">
    <property type="component" value="Unassembled WGS sequence"/>
</dbReference>
<dbReference type="Pfam" id="PF00400">
    <property type="entry name" value="WD40"/>
    <property type="match status" value="7"/>
</dbReference>
<accession>A0A830HCQ3</accession>
<feature type="repeat" description="WD" evidence="3">
    <location>
        <begin position="548"/>
        <end position="579"/>
    </location>
</feature>
<organism evidence="4 5">
    <name type="scientific">Pycnococcus provasolii</name>
    <dbReference type="NCBI Taxonomy" id="41880"/>
    <lineage>
        <taxon>Eukaryota</taxon>
        <taxon>Viridiplantae</taxon>
        <taxon>Chlorophyta</taxon>
        <taxon>Pseudoscourfieldiophyceae</taxon>
        <taxon>Pseudoscourfieldiales</taxon>
        <taxon>Pycnococcaceae</taxon>
        <taxon>Pycnococcus</taxon>
    </lineage>
</organism>
<feature type="repeat" description="WD" evidence="3">
    <location>
        <begin position="227"/>
        <end position="268"/>
    </location>
</feature>
<evidence type="ECO:0000256" key="2">
    <source>
        <dbReference type="ARBA" id="ARBA00022737"/>
    </source>
</evidence>
<feature type="repeat" description="WD" evidence="3">
    <location>
        <begin position="505"/>
        <end position="546"/>
    </location>
</feature>
<dbReference type="InterPro" id="IPR036322">
    <property type="entry name" value="WD40_repeat_dom_sf"/>
</dbReference>
<gene>
    <name evidence="4" type="ORF">PPROV_000389800</name>
</gene>
<dbReference type="InterPro" id="IPR001680">
    <property type="entry name" value="WD40_rpt"/>
</dbReference>